<dbReference type="Proteomes" id="UP000573499">
    <property type="component" value="Unassembled WGS sequence"/>
</dbReference>
<dbReference type="InterPro" id="IPR002545">
    <property type="entry name" value="CheW-lke_dom"/>
</dbReference>
<dbReference type="PROSITE" id="PS50851">
    <property type="entry name" value="CHEW"/>
    <property type="match status" value="1"/>
</dbReference>
<dbReference type="Gene3D" id="2.40.50.180">
    <property type="entry name" value="CheA-289, Domain 4"/>
    <property type="match status" value="1"/>
</dbReference>
<feature type="domain" description="CheW-like" evidence="1">
    <location>
        <begin position="1"/>
        <end position="141"/>
    </location>
</feature>
<evidence type="ECO:0000313" key="3">
    <source>
        <dbReference type="Proteomes" id="UP000573499"/>
    </source>
</evidence>
<dbReference type="Pfam" id="PF01584">
    <property type="entry name" value="CheW"/>
    <property type="match status" value="1"/>
</dbReference>
<comment type="caution">
    <text evidence="2">The sequence shown here is derived from an EMBL/GenBank/DDBJ whole genome shotgun (WGS) entry which is preliminary data.</text>
</comment>
<dbReference type="InterPro" id="IPR039315">
    <property type="entry name" value="CheW"/>
</dbReference>
<sequence>MKQLLFHIGADRYALRLRDVVRVLPLLELKRLPLAPEAVAGLMDFHGQSVPVIDLSLLAGMAPGQQHFDTRILLVHYHAPDGAPHALGLLAERVLGIAEVDPAALADSGVRAAPFLGQVASDTTGIVQLVEPDQLLSPALRAILFQPEAAAP</sequence>
<dbReference type="Gene3D" id="2.30.30.40">
    <property type="entry name" value="SH3 Domains"/>
    <property type="match status" value="1"/>
</dbReference>
<organism evidence="2 3">
    <name type="scientific">Rugamonas apoptosis</name>
    <dbReference type="NCBI Taxonomy" id="2758570"/>
    <lineage>
        <taxon>Bacteria</taxon>
        <taxon>Pseudomonadati</taxon>
        <taxon>Pseudomonadota</taxon>
        <taxon>Betaproteobacteria</taxon>
        <taxon>Burkholderiales</taxon>
        <taxon>Oxalobacteraceae</taxon>
        <taxon>Telluria group</taxon>
        <taxon>Rugamonas</taxon>
    </lineage>
</organism>
<dbReference type="RefSeq" id="WP_182157171.1">
    <property type="nucleotide sequence ID" value="NZ_JACEZU010000016.1"/>
</dbReference>
<dbReference type="GO" id="GO:0007165">
    <property type="term" value="P:signal transduction"/>
    <property type="evidence" value="ECO:0007669"/>
    <property type="project" value="InterPro"/>
</dbReference>
<evidence type="ECO:0000259" key="1">
    <source>
        <dbReference type="PROSITE" id="PS50851"/>
    </source>
</evidence>
<dbReference type="SUPFAM" id="SSF50341">
    <property type="entry name" value="CheW-like"/>
    <property type="match status" value="1"/>
</dbReference>
<keyword evidence="3" id="KW-1185">Reference proteome</keyword>
<dbReference type="EMBL" id="JACEZU010000016">
    <property type="protein sequence ID" value="MBA5690371.1"/>
    <property type="molecule type" value="Genomic_DNA"/>
</dbReference>
<dbReference type="PANTHER" id="PTHR22617">
    <property type="entry name" value="CHEMOTAXIS SENSOR HISTIDINE KINASE-RELATED"/>
    <property type="match status" value="1"/>
</dbReference>
<dbReference type="GO" id="GO:0005829">
    <property type="term" value="C:cytosol"/>
    <property type="evidence" value="ECO:0007669"/>
    <property type="project" value="TreeGrafter"/>
</dbReference>
<reference evidence="2 3" key="1">
    <citation type="submission" date="2020-07" db="EMBL/GenBank/DDBJ databases">
        <title>Novel species isolated from subtropical streams in China.</title>
        <authorList>
            <person name="Lu H."/>
        </authorList>
    </citation>
    <scope>NUCLEOTIDE SEQUENCE [LARGE SCALE GENOMIC DNA]</scope>
    <source>
        <strain evidence="2 3">LX47W</strain>
    </source>
</reference>
<evidence type="ECO:0000313" key="2">
    <source>
        <dbReference type="EMBL" id="MBA5690371.1"/>
    </source>
</evidence>
<name>A0A7W2FEQ5_9BURK</name>
<dbReference type="InterPro" id="IPR036061">
    <property type="entry name" value="CheW-like_dom_sf"/>
</dbReference>
<gene>
    <name evidence="2" type="ORF">H3H39_25330</name>
</gene>
<dbReference type="PANTHER" id="PTHR22617:SF43">
    <property type="entry name" value="PROTEIN PILI"/>
    <property type="match status" value="1"/>
</dbReference>
<dbReference type="GO" id="GO:0006935">
    <property type="term" value="P:chemotaxis"/>
    <property type="evidence" value="ECO:0007669"/>
    <property type="project" value="InterPro"/>
</dbReference>
<proteinExistence type="predicted"/>
<dbReference type="AlphaFoldDB" id="A0A7W2FEQ5"/>
<dbReference type="SMART" id="SM00260">
    <property type="entry name" value="CheW"/>
    <property type="match status" value="1"/>
</dbReference>
<accession>A0A7W2FEQ5</accession>
<protein>
    <submittedName>
        <fullName evidence="2">Chemotaxis protein CheW</fullName>
    </submittedName>
</protein>